<dbReference type="OrthoDB" id="6132230at2759"/>
<organism evidence="2 3">
    <name type="scientific">Biomphalaria glabrata</name>
    <name type="common">Bloodfluke planorb</name>
    <name type="synonym">Freshwater snail</name>
    <dbReference type="NCBI Taxonomy" id="6526"/>
    <lineage>
        <taxon>Eukaryota</taxon>
        <taxon>Metazoa</taxon>
        <taxon>Spiralia</taxon>
        <taxon>Lophotrochozoa</taxon>
        <taxon>Mollusca</taxon>
        <taxon>Gastropoda</taxon>
        <taxon>Heterobranchia</taxon>
        <taxon>Euthyneura</taxon>
        <taxon>Panpulmonata</taxon>
        <taxon>Hygrophila</taxon>
        <taxon>Lymnaeoidea</taxon>
        <taxon>Planorbidae</taxon>
        <taxon>Biomphalaria</taxon>
    </lineage>
</organism>
<dbReference type="AlphaFoldDB" id="A0A9W3B2U1"/>
<protein>
    <submittedName>
        <fullName evidence="3">Uncharacterized protein LOC106057366 isoform X1</fullName>
    </submittedName>
</protein>
<evidence type="ECO:0000313" key="3">
    <source>
        <dbReference type="RefSeq" id="XP_055893827.1"/>
    </source>
</evidence>
<name>A0A9W3B2U1_BIOGL</name>
<dbReference type="Proteomes" id="UP001165740">
    <property type="component" value="Chromosome 8"/>
</dbReference>
<reference evidence="3" key="1">
    <citation type="submission" date="2025-08" db="UniProtKB">
        <authorList>
            <consortium name="RefSeq"/>
        </authorList>
    </citation>
    <scope>IDENTIFICATION</scope>
</reference>
<dbReference type="GeneID" id="106057366"/>
<evidence type="ECO:0000256" key="1">
    <source>
        <dbReference type="SAM" id="SignalP"/>
    </source>
</evidence>
<keyword evidence="2" id="KW-1185">Reference proteome</keyword>
<keyword evidence="1" id="KW-0732">Signal</keyword>
<proteinExistence type="predicted"/>
<feature type="chain" id="PRO_5040783854" evidence="1">
    <location>
        <begin position="19"/>
        <end position="127"/>
    </location>
</feature>
<feature type="signal peptide" evidence="1">
    <location>
        <begin position="1"/>
        <end position="18"/>
    </location>
</feature>
<dbReference type="RefSeq" id="XP_055893827.1">
    <property type="nucleotide sequence ID" value="XM_056037852.1"/>
</dbReference>
<sequence length="127" mass="13781">MNKLLICAVVGVFAVSQALVGKPCTQVSECDAGECCQILSAFMVMSRRQVQAISLFQNPTNGTCQKYKLEGDNCGSFEKINGYCGCEPGTTCHMYEVPLATDVVQAKMMVAPRPGYQWVSKCEKPAV</sequence>
<accession>A0A9W3B2U1</accession>
<evidence type="ECO:0000313" key="2">
    <source>
        <dbReference type="Proteomes" id="UP001165740"/>
    </source>
</evidence>
<gene>
    <name evidence="3" type="primary">LOC106057366</name>
</gene>